<dbReference type="AlphaFoldDB" id="A0A069PJA9"/>
<comment type="caution">
    <text evidence="2">The sequence shown here is derived from an EMBL/GenBank/DDBJ whole genome shotgun (WGS) entry which is preliminary data.</text>
</comment>
<keyword evidence="3" id="KW-1185">Reference proteome</keyword>
<dbReference type="Proteomes" id="UP000027466">
    <property type="component" value="Unassembled WGS sequence"/>
</dbReference>
<proteinExistence type="predicted"/>
<protein>
    <submittedName>
        <fullName evidence="2">Type II secretion system protein</fullName>
    </submittedName>
</protein>
<evidence type="ECO:0000313" key="2">
    <source>
        <dbReference type="EMBL" id="KDR40803.1"/>
    </source>
</evidence>
<dbReference type="EMBL" id="JFHC01000035">
    <property type="protein sequence ID" value="KDR40803.1"/>
    <property type="molecule type" value="Genomic_DNA"/>
</dbReference>
<evidence type="ECO:0000256" key="1">
    <source>
        <dbReference type="SAM" id="Phobius"/>
    </source>
</evidence>
<feature type="transmembrane region" description="Helical" evidence="1">
    <location>
        <begin position="336"/>
        <end position="356"/>
    </location>
</feature>
<reference evidence="2 3" key="1">
    <citation type="submission" date="2014-03" db="EMBL/GenBank/DDBJ databases">
        <title>Draft Genome Sequences of Four Burkholderia Strains.</title>
        <authorList>
            <person name="Liu X.Y."/>
            <person name="Li C.X."/>
            <person name="Xu J.H."/>
        </authorList>
    </citation>
    <scope>NUCLEOTIDE SEQUENCE [LARGE SCALE GENOMIC DNA]</scope>
    <source>
        <strain evidence="2 3">DSM 50014</strain>
    </source>
</reference>
<gene>
    <name evidence="2" type="ORF">BG61_22705</name>
</gene>
<name>A0A069PJA9_9BURK</name>
<dbReference type="RefSeq" id="WP_035941883.1">
    <property type="nucleotide sequence ID" value="NZ_CADFFX010000025.1"/>
</dbReference>
<feature type="transmembrane region" description="Helical" evidence="1">
    <location>
        <begin position="187"/>
        <end position="206"/>
    </location>
</feature>
<keyword evidence="1" id="KW-1133">Transmembrane helix</keyword>
<keyword evidence="1" id="KW-0812">Transmembrane</keyword>
<sequence length="372" mass="42902">MFHTLVKLLSERQQMTVARWRFQKVREDFYRETRLDIAAKGLRNTETLFDRLQTYEKRNRDRRRIVWRIFARVRETMQRGESFSIAIKPFIPGDEYALLDIADESSHEDAVVRGFELAEMAARAKRILSATTSLQVAYPMLLLTYMYAFCMLFGGVIFPQVLDTRPLAEWPDAGRWLYHVDTFCFEYWWLSASTLLGIVFVYFATLKRWHGPSRDRFDRLPLFWRNRRDLRAALLIVSLAGLFDSNLTLRAALDRLSKSADPWLRWHLTTMNRRLSARSDEPMRALDTGIFSQTIVDTITDAAGRDQFEAAIKSLGRESLDRVVEAVKRNARITHFILLGFAASLFLTLGIGSYVMTGAVSMTSGTPAVSIN</sequence>
<organism evidence="2 3">
    <name type="scientific">Caballeronia glathei</name>
    <dbReference type="NCBI Taxonomy" id="60547"/>
    <lineage>
        <taxon>Bacteria</taxon>
        <taxon>Pseudomonadati</taxon>
        <taxon>Pseudomonadota</taxon>
        <taxon>Betaproteobacteria</taxon>
        <taxon>Burkholderiales</taxon>
        <taxon>Burkholderiaceae</taxon>
        <taxon>Caballeronia</taxon>
    </lineage>
</organism>
<keyword evidence="1" id="KW-0472">Membrane</keyword>
<accession>A0A069PJA9</accession>
<evidence type="ECO:0000313" key="3">
    <source>
        <dbReference type="Proteomes" id="UP000027466"/>
    </source>
</evidence>
<feature type="transmembrane region" description="Helical" evidence="1">
    <location>
        <begin position="136"/>
        <end position="158"/>
    </location>
</feature>